<name>D2MNE5_9FIRM</name>
<proteinExistence type="predicted"/>
<reference evidence="2" key="1">
    <citation type="submission" date="2009-12" db="EMBL/GenBank/DDBJ databases">
        <title>Sequence of Clostridiales genomosp. BVAB3 str. UPII9-5.</title>
        <authorList>
            <person name="Madupu R."/>
            <person name="Durkin A.S."/>
            <person name="Torralba M."/>
            <person name="Methe B."/>
            <person name="Sutton G.G."/>
            <person name="Strausberg R.L."/>
            <person name="Nelson K.E."/>
        </authorList>
    </citation>
    <scope>NUCLEOTIDE SEQUENCE [LARGE SCALE GENOMIC DNA]</scope>
    <source>
        <strain evidence="2">W1219</strain>
    </source>
</reference>
<evidence type="ECO:0000313" key="1">
    <source>
        <dbReference type="EMBL" id="EFC05967.1"/>
    </source>
</evidence>
<dbReference type="STRING" id="679192.HMPREF9013_0169"/>
<sequence>MLKKMIGGFLVILMGIGLTGCIDVKQKTGKVTDMKGNFETVNTNH</sequence>
<dbReference type="AlphaFoldDB" id="D2MNE5"/>
<organism evidence="1 2">
    <name type="scientific">Bulleidia extructa W1219</name>
    <dbReference type="NCBI Taxonomy" id="679192"/>
    <lineage>
        <taxon>Bacteria</taxon>
        <taxon>Bacillati</taxon>
        <taxon>Bacillota</taxon>
        <taxon>Erysipelotrichia</taxon>
        <taxon>Erysipelotrichales</taxon>
        <taxon>Erysipelotrichaceae</taxon>
        <taxon>Bulleidia</taxon>
    </lineage>
</organism>
<dbReference type="Proteomes" id="UP000005017">
    <property type="component" value="Unassembled WGS sequence"/>
</dbReference>
<keyword evidence="2" id="KW-1185">Reference proteome</keyword>
<dbReference type="EMBL" id="ADFR01000003">
    <property type="protein sequence ID" value="EFC05967.1"/>
    <property type="molecule type" value="Genomic_DNA"/>
</dbReference>
<comment type="caution">
    <text evidence="1">The sequence shown here is derived from an EMBL/GenBank/DDBJ whole genome shotgun (WGS) entry which is preliminary data.</text>
</comment>
<dbReference type="RefSeq" id="WP_006626916.1">
    <property type="nucleotide sequence ID" value="NZ_ADFR01000003.1"/>
</dbReference>
<gene>
    <name evidence="1" type="ORF">HMPREF9013_0169</name>
</gene>
<accession>D2MNE5</accession>
<protein>
    <submittedName>
        <fullName evidence="1">Uncharacterized protein</fullName>
    </submittedName>
</protein>
<evidence type="ECO:0000313" key="2">
    <source>
        <dbReference type="Proteomes" id="UP000005017"/>
    </source>
</evidence>
<dbReference type="PROSITE" id="PS51257">
    <property type="entry name" value="PROKAR_LIPOPROTEIN"/>
    <property type="match status" value="1"/>
</dbReference>